<feature type="transmembrane region" description="Helical" evidence="1">
    <location>
        <begin position="12"/>
        <end position="35"/>
    </location>
</feature>
<dbReference type="AlphaFoldDB" id="A0A0F8ZRU2"/>
<keyword evidence="1" id="KW-0472">Membrane</keyword>
<protein>
    <submittedName>
        <fullName evidence="2">Uncharacterized protein</fullName>
    </submittedName>
</protein>
<keyword evidence="1" id="KW-0812">Transmembrane</keyword>
<keyword evidence="1" id="KW-1133">Transmembrane helix</keyword>
<reference evidence="2" key="1">
    <citation type="journal article" date="2015" name="Nature">
        <title>Complex archaea that bridge the gap between prokaryotes and eukaryotes.</title>
        <authorList>
            <person name="Spang A."/>
            <person name="Saw J.H."/>
            <person name="Jorgensen S.L."/>
            <person name="Zaremba-Niedzwiedzka K."/>
            <person name="Martijn J."/>
            <person name="Lind A.E."/>
            <person name="van Eijk R."/>
            <person name="Schleper C."/>
            <person name="Guy L."/>
            <person name="Ettema T.J."/>
        </authorList>
    </citation>
    <scope>NUCLEOTIDE SEQUENCE</scope>
</reference>
<sequence>MKVVMRIQKIKRIVEVTLILSGTFLVLWGFITYLIGIE</sequence>
<gene>
    <name evidence="2" type="ORF">LCGC14_2937440</name>
</gene>
<comment type="caution">
    <text evidence="2">The sequence shown here is derived from an EMBL/GenBank/DDBJ whole genome shotgun (WGS) entry which is preliminary data.</text>
</comment>
<accession>A0A0F8ZRU2</accession>
<organism evidence="2">
    <name type="scientific">marine sediment metagenome</name>
    <dbReference type="NCBI Taxonomy" id="412755"/>
    <lineage>
        <taxon>unclassified sequences</taxon>
        <taxon>metagenomes</taxon>
        <taxon>ecological metagenomes</taxon>
    </lineage>
</organism>
<name>A0A0F8ZRU2_9ZZZZ</name>
<proteinExistence type="predicted"/>
<dbReference type="EMBL" id="LAZR01058817">
    <property type="protein sequence ID" value="KKK69099.1"/>
    <property type="molecule type" value="Genomic_DNA"/>
</dbReference>
<evidence type="ECO:0000256" key="1">
    <source>
        <dbReference type="SAM" id="Phobius"/>
    </source>
</evidence>
<evidence type="ECO:0000313" key="2">
    <source>
        <dbReference type="EMBL" id="KKK69099.1"/>
    </source>
</evidence>